<gene>
    <name evidence="2" type="ORF">Q4F19_05375</name>
</gene>
<feature type="transmembrane region" description="Helical" evidence="1">
    <location>
        <begin position="89"/>
        <end position="108"/>
    </location>
</feature>
<name>A0ABT8Y7Y1_9SPHN</name>
<protein>
    <submittedName>
        <fullName evidence="2">Uncharacterized protein</fullName>
    </submittedName>
</protein>
<evidence type="ECO:0000256" key="1">
    <source>
        <dbReference type="SAM" id="Phobius"/>
    </source>
</evidence>
<dbReference type="Proteomes" id="UP001169764">
    <property type="component" value="Unassembled WGS sequence"/>
</dbReference>
<keyword evidence="1" id="KW-0812">Transmembrane</keyword>
<evidence type="ECO:0000313" key="2">
    <source>
        <dbReference type="EMBL" id="MDO6413805.1"/>
    </source>
</evidence>
<organism evidence="2 3">
    <name type="scientific">Sphingomonas natans</name>
    <dbReference type="NCBI Taxonomy" id="3063330"/>
    <lineage>
        <taxon>Bacteria</taxon>
        <taxon>Pseudomonadati</taxon>
        <taxon>Pseudomonadota</taxon>
        <taxon>Alphaproteobacteria</taxon>
        <taxon>Sphingomonadales</taxon>
        <taxon>Sphingomonadaceae</taxon>
        <taxon>Sphingomonas</taxon>
    </lineage>
</organism>
<feature type="transmembrane region" description="Helical" evidence="1">
    <location>
        <begin position="115"/>
        <end position="131"/>
    </location>
</feature>
<evidence type="ECO:0000313" key="3">
    <source>
        <dbReference type="Proteomes" id="UP001169764"/>
    </source>
</evidence>
<reference evidence="2" key="1">
    <citation type="submission" date="2023-07" db="EMBL/GenBank/DDBJ databases">
        <authorList>
            <person name="Kim M."/>
        </authorList>
    </citation>
    <scope>NUCLEOTIDE SEQUENCE</scope>
    <source>
        <strain evidence="2">BIUV-7</strain>
    </source>
</reference>
<feature type="transmembrane region" description="Helical" evidence="1">
    <location>
        <begin position="26"/>
        <end position="44"/>
    </location>
</feature>
<keyword evidence="3" id="KW-1185">Reference proteome</keyword>
<keyword evidence="1" id="KW-0472">Membrane</keyword>
<comment type="caution">
    <text evidence="2">The sequence shown here is derived from an EMBL/GenBank/DDBJ whole genome shotgun (WGS) entry which is preliminary data.</text>
</comment>
<proteinExistence type="predicted"/>
<accession>A0ABT8Y7Y1</accession>
<dbReference type="RefSeq" id="WP_303540517.1">
    <property type="nucleotide sequence ID" value="NZ_JAUOTP010000002.1"/>
</dbReference>
<sequence length="158" mass="16387">MIHAGYAAGWALVSLAAGGSVSPLPAIAFLILAIGLTVIAARRLRARPAMPEALEPQVARWVRRVNIVTAVAALLYGWVLSSNGQDGRAIAAVLVVLGAHFLPMGWLLRRPSLPAMGAALIVIGLFVWVAPVAAATGAFFAALVFAGSAIRLLMRSLG</sequence>
<dbReference type="EMBL" id="JAUOTP010000002">
    <property type="protein sequence ID" value="MDO6413805.1"/>
    <property type="molecule type" value="Genomic_DNA"/>
</dbReference>
<keyword evidence="1" id="KW-1133">Transmembrane helix</keyword>
<feature type="transmembrane region" description="Helical" evidence="1">
    <location>
        <begin position="65"/>
        <end position="83"/>
    </location>
</feature>